<dbReference type="Proteomes" id="UP001174136">
    <property type="component" value="Unassembled WGS sequence"/>
</dbReference>
<organism evidence="5 6">
    <name type="scientific">Merluccius polli</name>
    <name type="common">Benguela hake</name>
    <name type="synonym">Merluccius cadenati</name>
    <dbReference type="NCBI Taxonomy" id="89951"/>
    <lineage>
        <taxon>Eukaryota</taxon>
        <taxon>Metazoa</taxon>
        <taxon>Chordata</taxon>
        <taxon>Craniata</taxon>
        <taxon>Vertebrata</taxon>
        <taxon>Euteleostomi</taxon>
        <taxon>Actinopterygii</taxon>
        <taxon>Neopterygii</taxon>
        <taxon>Teleostei</taxon>
        <taxon>Neoteleostei</taxon>
        <taxon>Acanthomorphata</taxon>
        <taxon>Zeiogadaria</taxon>
        <taxon>Gadariae</taxon>
        <taxon>Gadiformes</taxon>
        <taxon>Gadoidei</taxon>
        <taxon>Merlucciidae</taxon>
        <taxon>Merluccius</taxon>
    </lineage>
</organism>
<dbReference type="GO" id="GO:0005634">
    <property type="term" value="C:nucleus"/>
    <property type="evidence" value="ECO:0007669"/>
    <property type="project" value="TreeGrafter"/>
</dbReference>
<dbReference type="AlphaFoldDB" id="A0AA47NXF1"/>
<evidence type="ECO:0000256" key="4">
    <source>
        <dbReference type="SAM" id="MobiDB-lite"/>
    </source>
</evidence>
<protein>
    <submittedName>
        <fullName evidence="5">BRCA1-associated ATM activator 1</fullName>
    </submittedName>
</protein>
<dbReference type="GO" id="GO:0006974">
    <property type="term" value="P:DNA damage response"/>
    <property type="evidence" value="ECO:0007669"/>
    <property type="project" value="InterPro"/>
</dbReference>
<accession>A0AA47NXF1</accession>
<evidence type="ECO:0000313" key="5">
    <source>
        <dbReference type="EMBL" id="KAK0140825.1"/>
    </source>
</evidence>
<feature type="compositionally biased region" description="Pro residues" evidence="4">
    <location>
        <begin position="742"/>
        <end position="754"/>
    </location>
</feature>
<dbReference type="EMBL" id="JAOPHQ010004008">
    <property type="protein sequence ID" value="KAK0140825.1"/>
    <property type="molecule type" value="Genomic_DNA"/>
</dbReference>
<evidence type="ECO:0000256" key="3">
    <source>
        <dbReference type="ARBA" id="ARBA00061308"/>
    </source>
</evidence>
<comment type="similarity">
    <text evidence="3">Belongs to the BRAT1 family.</text>
</comment>
<sequence>MDGECVKLLPQVCEVLAVSGESLPDDTSLEKLLDWFSGLNNTGKYLKVIMYYCDPLPQSPARKCLLEVCPCLPEFISAVIHNPAPDPGVLSFAFKLTGLLAATERSFTLLQEDSLRLGLVFDPPHRWREAGFWEDPCVRIGWVQGLGAMLQHSPALHFLVETDLTKVLLQLQTDTSLFVAAAANDVLAHILVNQSLLSEKCVDTEGKENSSVGETVTVEADIQRLALTLGSSHDYATVTMAILEHVKVSLVSKESKERHQTLQSLRLLILIFGQARAPLLGVLLKTVSEPLEALVAEGDSLLTLPLIDVLLTACSCSRRDNPTPDPDEPDAGKTASSLVYRMLDTYKPPEVIHAGASLLRRDHHDSNHKATAAGLLLLPLEMITGLTLPGTQSAGSAEQRSSLAELMNSKTPCVSLLCVCLTHATRLTCTPPDVPIGSLVTVILSLLRICSGQAPSSPIGSAKACRNLIGCGKVQRCSLEALMALAVSPGAAERMSEVFSVLIQYLDNPDSEPTVLHKSYQTLLKWISVCPDPSSTMRDQQGQDLLTVVRKRVCDVRWEVRDSTVEFLGELAALSHSKESALCAYEDSLGCSITPHLAEALQDPESYVRASAITALAQTFTPCWQQGAALRPEQTVLVYRLLEILSGDTEGFPRRAVVRYFTYWLSLWNLNAPEPPSPPSSSSSSSPPLLTTSVCSVLSLGSADLDWEVKVHTLELARLLLCRALSPCSASMSASGAQNPSSPSPRQQPPPHPYAVPGQPASRAPHSQAGAQWAGSAGHGETGEANLGGVLLAGLVEQGVLSVLLSGLFDCDRPVALKACGLLMNLRDAVCPPPPTHADHTAAGPSAVATVTCELQGCDWGREVEALLERACDRTGAEANGRKGADSKSCDWTKEKEEGRGGVSVRVCDVLRSLDLDDRLAVLTQSSDHVQNSPLSLLQDILSVSDTRAADPNAQEVIVDCY</sequence>
<dbReference type="Gene3D" id="1.25.10.10">
    <property type="entry name" value="Leucine-rich Repeat Variant"/>
    <property type="match status" value="1"/>
</dbReference>
<evidence type="ECO:0000256" key="1">
    <source>
        <dbReference type="ARBA" id="ARBA00004496"/>
    </source>
</evidence>
<proteinExistence type="inferred from homology"/>
<gene>
    <name evidence="5" type="primary">brat1</name>
    <name evidence="5" type="ORF">N1851_022170</name>
</gene>
<reference evidence="5" key="1">
    <citation type="journal article" date="2023" name="Front. Mar. Sci.">
        <title>A new Merluccius polli reference genome to investigate the effects of global change in West African waters.</title>
        <authorList>
            <person name="Mateo J.L."/>
            <person name="Blanco-Fernandez C."/>
            <person name="Garcia-Vazquez E."/>
            <person name="Machado-Schiaffino G."/>
        </authorList>
    </citation>
    <scope>NUCLEOTIDE SEQUENCE</scope>
    <source>
        <strain evidence="5">C29</strain>
        <tissue evidence="5">Fin</tissue>
    </source>
</reference>
<evidence type="ECO:0000313" key="6">
    <source>
        <dbReference type="Proteomes" id="UP001174136"/>
    </source>
</evidence>
<dbReference type="PANTHER" id="PTHR21331:SF2">
    <property type="entry name" value="BRCA1-ASSOCIATED ATM ACTIVATOR 1"/>
    <property type="match status" value="1"/>
</dbReference>
<dbReference type="SUPFAM" id="SSF48371">
    <property type="entry name" value="ARM repeat"/>
    <property type="match status" value="1"/>
</dbReference>
<dbReference type="GO" id="GO:0008283">
    <property type="term" value="P:cell population proliferation"/>
    <property type="evidence" value="ECO:0007669"/>
    <property type="project" value="InterPro"/>
</dbReference>
<dbReference type="InterPro" id="IPR011989">
    <property type="entry name" value="ARM-like"/>
</dbReference>
<keyword evidence="2" id="KW-0963">Cytoplasm</keyword>
<evidence type="ECO:0000256" key="2">
    <source>
        <dbReference type="ARBA" id="ARBA00022490"/>
    </source>
</evidence>
<feature type="compositionally biased region" description="Low complexity" evidence="4">
    <location>
        <begin position="755"/>
        <end position="776"/>
    </location>
</feature>
<feature type="region of interest" description="Disordered" evidence="4">
    <location>
        <begin position="733"/>
        <end position="780"/>
    </location>
</feature>
<dbReference type="GO" id="GO:0005737">
    <property type="term" value="C:cytoplasm"/>
    <property type="evidence" value="ECO:0007669"/>
    <property type="project" value="UniProtKB-SubCell"/>
</dbReference>
<name>A0AA47NXF1_MERPO</name>
<dbReference type="PANTHER" id="PTHR21331">
    <property type="entry name" value="BRCA1-ASSOCIATED ATM ACTIVATOR 1"/>
    <property type="match status" value="1"/>
</dbReference>
<comment type="caution">
    <text evidence="5">The sequence shown here is derived from an EMBL/GenBank/DDBJ whole genome shotgun (WGS) entry which is preliminary data.</text>
</comment>
<comment type="subcellular location">
    <subcellularLocation>
        <location evidence="1">Cytoplasm</location>
    </subcellularLocation>
</comment>
<dbReference type="InterPro" id="IPR016024">
    <property type="entry name" value="ARM-type_fold"/>
</dbReference>
<dbReference type="InterPro" id="IPR038904">
    <property type="entry name" value="BRAT1"/>
</dbReference>
<keyword evidence="6" id="KW-1185">Reference proteome</keyword>